<evidence type="ECO:0000256" key="4">
    <source>
        <dbReference type="ARBA" id="ARBA00022679"/>
    </source>
</evidence>
<dbReference type="SMART" id="SM00086">
    <property type="entry name" value="PAC"/>
    <property type="match status" value="1"/>
</dbReference>
<evidence type="ECO:0000313" key="13">
    <source>
        <dbReference type="EMBL" id="QKQ28151.1"/>
    </source>
</evidence>
<keyword evidence="9" id="KW-0812">Transmembrane</keyword>
<dbReference type="InterPro" id="IPR013767">
    <property type="entry name" value="PAS_fold"/>
</dbReference>
<comment type="catalytic activity">
    <reaction evidence="1">
        <text>ATP + protein L-histidine = ADP + protein N-phospho-L-histidine.</text>
        <dbReference type="EC" id="2.7.13.3"/>
    </reaction>
</comment>
<keyword evidence="9" id="KW-1133">Transmembrane helix</keyword>
<dbReference type="SUPFAM" id="SSF53850">
    <property type="entry name" value="Periplasmic binding protein-like II"/>
    <property type="match status" value="1"/>
</dbReference>
<evidence type="ECO:0000256" key="1">
    <source>
        <dbReference type="ARBA" id="ARBA00000085"/>
    </source>
</evidence>
<dbReference type="InterPro" id="IPR005467">
    <property type="entry name" value="His_kinase_dom"/>
</dbReference>
<dbReference type="GO" id="GO:0000155">
    <property type="term" value="F:phosphorelay sensor kinase activity"/>
    <property type="evidence" value="ECO:0007669"/>
    <property type="project" value="InterPro"/>
</dbReference>
<keyword evidence="14" id="KW-1185">Reference proteome</keyword>
<evidence type="ECO:0000256" key="7">
    <source>
        <dbReference type="ARBA" id="ARBA00022840"/>
    </source>
</evidence>
<dbReference type="PROSITE" id="PS50112">
    <property type="entry name" value="PAS"/>
    <property type="match status" value="1"/>
</dbReference>
<dbReference type="SUPFAM" id="SSF47384">
    <property type="entry name" value="Homodimeric domain of signal transducing histidine kinase"/>
    <property type="match status" value="1"/>
</dbReference>
<evidence type="ECO:0000313" key="14">
    <source>
        <dbReference type="Proteomes" id="UP000509658"/>
    </source>
</evidence>
<dbReference type="Gene3D" id="3.40.190.10">
    <property type="entry name" value="Periplasmic binding protein-like II"/>
    <property type="match status" value="2"/>
</dbReference>
<evidence type="ECO:0000256" key="9">
    <source>
        <dbReference type="SAM" id="Phobius"/>
    </source>
</evidence>
<feature type="domain" description="PAC" evidence="12">
    <location>
        <begin position="393"/>
        <end position="451"/>
    </location>
</feature>
<dbReference type="KEGG" id="rev:HUE57_04685"/>
<sequence>MRIGVLSHRGDAATLQTWSPTADYLNATLTDYFFEIVPLNFDQVEPAVDSGEVDFVLVNPGIYVNLEVRHRVTRIATLNNRRNGVPYNLFGGVIFTRSERDDIEWLSDLVGKRFMAVDRTSLGGYQMAWRELRGQAIEPQIDFEDLSFAGTHDKVVMAVRNGEADAGTVRTDILERMARQGTINLNEFRVLNPKQDADFPFIHSTRLYPEWPFSKVRHISNQLAQQVAVALLKMPADHPAADKGDYSGWTIPLDYQPVHDLFKELKLAPYDETSRFTLLDVLRYYWKWVVVGTIVALALLFMSSWVWQLNRELKKAQRFLEHKHDLILNSVGDGIYGVNLEGNSTFVNRAMERITGWSAEDLIGHNQHELLHHTRADGSAFPGIECPVYHTFRDDMPRFVAEDIFWCKDGQSLPVEYSSTPIKDTHGATVGAVVVFRDITERKEAAEELRQHQAEFAHIARVSTMGEMASGIAHEINQPLAAIANYTRASIRMLESGKGDIEQITEIMTRAANQADRAGEIIRQLRNFIRKETPERSRVDINNLVREVAVLIGPEANKSRVTIDLNLQSELPPVHAHAIQVEQVALNLARNAIEAMAESDASTRQLTITTAPGDDKTLSVKVSDTGPGITAEAQEQLFDQFFTTKPRGMGLGLSISRGIIEAHEGRLWVETNVAAGTTFSFILPTAESEETL</sequence>
<organism evidence="13 14">
    <name type="scientific">Candidatus Reidiella endopervernicosa</name>
    <dbReference type="NCBI Taxonomy" id="2738883"/>
    <lineage>
        <taxon>Bacteria</taxon>
        <taxon>Pseudomonadati</taxon>
        <taxon>Pseudomonadota</taxon>
        <taxon>Gammaproteobacteria</taxon>
        <taxon>Candidatus Reidiella</taxon>
    </lineage>
</organism>
<dbReference type="PROSITE" id="PS50113">
    <property type="entry name" value="PAC"/>
    <property type="match status" value="1"/>
</dbReference>
<dbReference type="InterPro" id="IPR036097">
    <property type="entry name" value="HisK_dim/P_sf"/>
</dbReference>
<evidence type="ECO:0000256" key="5">
    <source>
        <dbReference type="ARBA" id="ARBA00022741"/>
    </source>
</evidence>
<dbReference type="EC" id="2.7.13.3" evidence="2"/>
<evidence type="ECO:0000259" key="11">
    <source>
        <dbReference type="PROSITE" id="PS50112"/>
    </source>
</evidence>
<dbReference type="SUPFAM" id="SSF55874">
    <property type="entry name" value="ATPase domain of HSP90 chaperone/DNA topoisomerase II/histidine kinase"/>
    <property type="match status" value="1"/>
</dbReference>
<dbReference type="NCBIfam" id="TIGR00229">
    <property type="entry name" value="sensory_box"/>
    <property type="match status" value="1"/>
</dbReference>
<dbReference type="SMART" id="SM00388">
    <property type="entry name" value="HisKA"/>
    <property type="match status" value="1"/>
</dbReference>
<dbReference type="SUPFAM" id="SSF55785">
    <property type="entry name" value="PYP-like sensor domain (PAS domain)"/>
    <property type="match status" value="1"/>
</dbReference>
<keyword evidence="4" id="KW-0808">Transferase</keyword>
<dbReference type="PANTHER" id="PTHR43065:SF10">
    <property type="entry name" value="PEROXIDE STRESS-ACTIVATED HISTIDINE KINASE MAK3"/>
    <property type="match status" value="1"/>
</dbReference>
<evidence type="ECO:0000256" key="6">
    <source>
        <dbReference type="ARBA" id="ARBA00022777"/>
    </source>
</evidence>
<dbReference type="Pfam" id="PF00989">
    <property type="entry name" value="PAS"/>
    <property type="match status" value="1"/>
</dbReference>
<evidence type="ECO:0000256" key="2">
    <source>
        <dbReference type="ARBA" id="ARBA00012438"/>
    </source>
</evidence>
<keyword evidence="9" id="KW-0472">Membrane</keyword>
<dbReference type="GO" id="GO:0042802">
    <property type="term" value="F:identical protein binding"/>
    <property type="evidence" value="ECO:0007669"/>
    <property type="project" value="UniProtKB-ARBA"/>
</dbReference>
<gene>
    <name evidence="13" type="ORF">HUE57_04685</name>
</gene>
<name>A0A6N0I111_9GAMM</name>
<dbReference type="InterPro" id="IPR003661">
    <property type="entry name" value="HisK_dim/P_dom"/>
</dbReference>
<keyword evidence="5" id="KW-0547">Nucleotide-binding</keyword>
<dbReference type="InterPro" id="IPR004358">
    <property type="entry name" value="Sig_transdc_His_kin-like_C"/>
</dbReference>
<dbReference type="CDD" id="cd00082">
    <property type="entry name" value="HisKA"/>
    <property type="match status" value="1"/>
</dbReference>
<evidence type="ECO:0000256" key="8">
    <source>
        <dbReference type="ARBA" id="ARBA00023012"/>
    </source>
</evidence>
<feature type="domain" description="PAS" evidence="11">
    <location>
        <begin position="320"/>
        <end position="372"/>
    </location>
</feature>
<dbReference type="InterPro" id="IPR035965">
    <property type="entry name" value="PAS-like_dom_sf"/>
</dbReference>
<dbReference type="Gene3D" id="1.10.287.130">
    <property type="match status" value="1"/>
</dbReference>
<dbReference type="Pfam" id="PF00512">
    <property type="entry name" value="HisKA"/>
    <property type="match status" value="1"/>
</dbReference>
<keyword evidence="6" id="KW-0418">Kinase</keyword>
<dbReference type="FunFam" id="3.30.565.10:FF:000042">
    <property type="entry name" value="Two-component sensor histidine kinase KdpD"/>
    <property type="match status" value="1"/>
</dbReference>
<dbReference type="PRINTS" id="PR00344">
    <property type="entry name" value="BCTRLSENSOR"/>
</dbReference>
<evidence type="ECO:0000259" key="10">
    <source>
        <dbReference type="PROSITE" id="PS50109"/>
    </source>
</evidence>
<dbReference type="EMBL" id="CP054491">
    <property type="protein sequence ID" value="QKQ28151.1"/>
    <property type="molecule type" value="Genomic_DNA"/>
</dbReference>
<dbReference type="InterPro" id="IPR036890">
    <property type="entry name" value="HATPase_C_sf"/>
</dbReference>
<dbReference type="SMART" id="SM00387">
    <property type="entry name" value="HATPase_c"/>
    <property type="match status" value="1"/>
</dbReference>
<dbReference type="Gene3D" id="3.30.565.10">
    <property type="entry name" value="Histidine kinase-like ATPase, C-terminal domain"/>
    <property type="match status" value="1"/>
</dbReference>
<protein>
    <recommendedName>
        <fullName evidence="2">histidine kinase</fullName>
        <ecNumber evidence="2">2.7.13.3</ecNumber>
    </recommendedName>
</protein>
<dbReference type="InterPro" id="IPR001610">
    <property type="entry name" value="PAC"/>
</dbReference>
<accession>A0A6N0I111</accession>
<dbReference type="GO" id="GO:0005524">
    <property type="term" value="F:ATP binding"/>
    <property type="evidence" value="ECO:0007669"/>
    <property type="project" value="UniProtKB-KW"/>
</dbReference>
<evidence type="ECO:0000259" key="12">
    <source>
        <dbReference type="PROSITE" id="PS50113"/>
    </source>
</evidence>
<dbReference type="PANTHER" id="PTHR43065">
    <property type="entry name" value="SENSOR HISTIDINE KINASE"/>
    <property type="match status" value="1"/>
</dbReference>
<feature type="transmembrane region" description="Helical" evidence="9">
    <location>
        <begin position="285"/>
        <end position="307"/>
    </location>
</feature>
<dbReference type="PROSITE" id="PS50109">
    <property type="entry name" value="HIS_KIN"/>
    <property type="match status" value="1"/>
</dbReference>
<evidence type="ECO:0000256" key="3">
    <source>
        <dbReference type="ARBA" id="ARBA00022553"/>
    </source>
</evidence>
<dbReference type="InterPro" id="IPR003594">
    <property type="entry name" value="HATPase_dom"/>
</dbReference>
<dbReference type="InterPro" id="IPR000014">
    <property type="entry name" value="PAS"/>
</dbReference>
<dbReference type="Pfam" id="PF12974">
    <property type="entry name" value="Phosphonate-bd"/>
    <property type="match status" value="1"/>
</dbReference>
<feature type="domain" description="Histidine kinase" evidence="10">
    <location>
        <begin position="471"/>
        <end position="687"/>
    </location>
</feature>
<keyword evidence="7" id="KW-0067">ATP-binding</keyword>
<dbReference type="AlphaFoldDB" id="A0A6N0I111"/>
<dbReference type="Proteomes" id="UP000509658">
    <property type="component" value="Chromosome"/>
</dbReference>
<reference evidence="13 14" key="1">
    <citation type="submission" date="2020-05" db="EMBL/GenBank/DDBJ databases">
        <title>Horizontal transmission and recombination maintain forever young bacterial symbiont genomes.</title>
        <authorList>
            <person name="Russell S.L."/>
            <person name="Pepper-Tunick E."/>
            <person name="Svedberg J."/>
            <person name="Byrne A."/>
            <person name="Ruelas Castillo J."/>
            <person name="Vollmers C."/>
            <person name="Beinart R.A."/>
            <person name="Corbett-Detig R."/>
        </authorList>
    </citation>
    <scope>NUCLEOTIDE SEQUENCE [LARGE SCALE GENOMIC DNA]</scope>
    <source>
        <strain evidence="13">Santa_Monica_outfall</strain>
    </source>
</reference>
<dbReference type="GO" id="GO:0006355">
    <property type="term" value="P:regulation of DNA-templated transcription"/>
    <property type="evidence" value="ECO:0007669"/>
    <property type="project" value="InterPro"/>
</dbReference>
<dbReference type="CDD" id="cd00130">
    <property type="entry name" value="PAS"/>
    <property type="match status" value="1"/>
</dbReference>
<keyword evidence="3" id="KW-0597">Phosphoprotein</keyword>
<dbReference type="SMART" id="SM00091">
    <property type="entry name" value="PAS"/>
    <property type="match status" value="1"/>
</dbReference>
<dbReference type="InterPro" id="IPR000700">
    <property type="entry name" value="PAS-assoc_C"/>
</dbReference>
<dbReference type="Gene3D" id="3.30.450.20">
    <property type="entry name" value="PAS domain"/>
    <property type="match status" value="1"/>
</dbReference>
<proteinExistence type="predicted"/>
<dbReference type="Pfam" id="PF02518">
    <property type="entry name" value="HATPase_c"/>
    <property type="match status" value="1"/>
</dbReference>
<keyword evidence="8" id="KW-0902">Two-component regulatory system</keyword>